<comment type="domain">
    <text evidence="5">The Q motif is unique to and characteristic of the DEAD box family of RNA helicases and controls ATP binding and hydrolysis.</text>
</comment>
<dbReference type="CDD" id="cd18787">
    <property type="entry name" value="SF2_C_DEAD"/>
    <property type="match status" value="1"/>
</dbReference>
<evidence type="ECO:0000256" key="4">
    <source>
        <dbReference type="ARBA" id="ARBA00022884"/>
    </source>
</evidence>
<dbReference type="SMART" id="SM00490">
    <property type="entry name" value="HELICc"/>
    <property type="match status" value="1"/>
</dbReference>
<dbReference type="SUPFAM" id="SSF52540">
    <property type="entry name" value="P-loop containing nucleoside triphosphate hydrolases"/>
    <property type="match status" value="2"/>
</dbReference>
<dbReference type="PROSITE" id="PS51194">
    <property type="entry name" value="HELICASE_CTER"/>
    <property type="match status" value="1"/>
</dbReference>
<keyword evidence="2 5" id="KW-0378">Hydrolase</keyword>
<dbReference type="Gene3D" id="3.40.50.300">
    <property type="entry name" value="P-loop containing nucleotide triphosphate hydrolases"/>
    <property type="match status" value="2"/>
</dbReference>
<accession>A0A179FUB9</accession>
<keyword evidence="5 9" id="KW-0347">Helicase</keyword>
<keyword evidence="1 5" id="KW-0547">Nucleotide-binding</keyword>
<dbReference type="InterPro" id="IPR001650">
    <property type="entry name" value="Helicase_C-like"/>
</dbReference>
<dbReference type="KEGG" id="pchm:VFPPC_12450"/>
<keyword evidence="10" id="KW-1185">Reference proteome</keyword>
<evidence type="ECO:0000256" key="3">
    <source>
        <dbReference type="ARBA" id="ARBA00022840"/>
    </source>
</evidence>
<dbReference type="SMART" id="SM00487">
    <property type="entry name" value="DEXDc"/>
    <property type="match status" value="1"/>
</dbReference>
<feature type="region of interest" description="Disordered" evidence="6">
    <location>
        <begin position="1"/>
        <end position="23"/>
    </location>
</feature>
<dbReference type="InterPro" id="IPR011545">
    <property type="entry name" value="DEAD/DEAH_box_helicase_dom"/>
</dbReference>
<dbReference type="InterPro" id="IPR027417">
    <property type="entry name" value="P-loop_NTPase"/>
</dbReference>
<comment type="catalytic activity">
    <reaction evidence="5">
        <text>ATP + H2O = ADP + phosphate + H(+)</text>
        <dbReference type="Rhea" id="RHEA:13065"/>
        <dbReference type="ChEBI" id="CHEBI:15377"/>
        <dbReference type="ChEBI" id="CHEBI:15378"/>
        <dbReference type="ChEBI" id="CHEBI:30616"/>
        <dbReference type="ChEBI" id="CHEBI:43474"/>
        <dbReference type="ChEBI" id="CHEBI:456216"/>
        <dbReference type="EC" id="3.6.4.13"/>
    </reaction>
</comment>
<dbReference type="GO" id="GO:0016787">
    <property type="term" value="F:hydrolase activity"/>
    <property type="evidence" value="ECO:0007669"/>
    <property type="project" value="UniProtKB-KW"/>
</dbReference>
<evidence type="ECO:0000256" key="5">
    <source>
        <dbReference type="RuleBase" id="RU365068"/>
    </source>
</evidence>
<feature type="domain" description="Helicase C-terminal" evidence="8">
    <location>
        <begin position="273"/>
        <end position="457"/>
    </location>
</feature>
<dbReference type="CDD" id="cd17964">
    <property type="entry name" value="DEADc_MSS116"/>
    <property type="match status" value="1"/>
</dbReference>
<keyword evidence="3 5" id="KW-0067">ATP-binding</keyword>
<keyword evidence="4 5" id="KW-0694">RNA-binding</keyword>
<dbReference type="Pfam" id="PF00271">
    <property type="entry name" value="Helicase_C"/>
    <property type="match status" value="1"/>
</dbReference>
<evidence type="ECO:0000259" key="8">
    <source>
        <dbReference type="PROSITE" id="PS51194"/>
    </source>
</evidence>
<comment type="function">
    <text evidence="5">RNA helicase.</text>
</comment>
<dbReference type="PANTHER" id="PTHR24031">
    <property type="entry name" value="RNA HELICASE"/>
    <property type="match status" value="1"/>
</dbReference>
<gene>
    <name evidence="9" type="ORF">VFPPC_12450</name>
</gene>
<dbReference type="GO" id="GO:0003724">
    <property type="term" value="F:RNA helicase activity"/>
    <property type="evidence" value="ECO:0007669"/>
    <property type="project" value="UniProtKB-EC"/>
</dbReference>
<dbReference type="STRING" id="1380566.A0A179FUB9"/>
<dbReference type="GO" id="GO:0005524">
    <property type="term" value="F:ATP binding"/>
    <property type="evidence" value="ECO:0007669"/>
    <property type="project" value="UniProtKB-UniRule"/>
</dbReference>
<evidence type="ECO:0000313" key="9">
    <source>
        <dbReference type="EMBL" id="OAQ69256.1"/>
    </source>
</evidence>
<comment type="similarity">
    <text evidence="5">Belongs to the DEAD box helicase family.</text>
</comment>
<evidence type="ECO:0000256" key="2">
    <source>
        <dbReference type="ARBA" id="ARBA00022801"/>
    </source>
</evidence>
<proteinExistence type="inferred from homology"/>
<dbReference type="Pfam" id="PF00270">
    <property type="entry name" value="DEAD"/>
    <property type="match status" value="1"/>
</dbReference>
<dbReference type="RefSeq" id="XP_018146106.1">
    <property type="nucleotide sequence ID" value="XM_018290323.1"/>
</dbReference>
<evidence type="ECO:0000313" key="10">
    <source>
        <dbReference type="Proteomes" id="UP000078397"/>
    </source>
</evidence>
<sequence length="508" mass="55772">MAMDVDDLPPATNSTPSLTEDLRHDTPRFADLSAHFLHPLLTQAITDDLRFQHMMPVQAATLWELLPPNRRDCLVQAKTGTGKTVAFLLPALQTMVSQKSPASSTVSLLVVSPTRELALQIAQEATRLLQRLPNYRVCTAIGGTNRDKEKIQILNGCDVLVATPGRLVDHMSNEHISNAFGQLDTLVLDEADTLLDMGFMPTLREIVRNLPSKERAPRQSMLFSATVMPHVSQVAGLVLSPGYKSISTIPTGATNTHEHVAQMLIKVPTFASVLAGMVSSVVDEATKHENYKAIVFAPTAALAGFYGHILSMVPGLPQISSLQSRMRQNKRTRISNKFRIASSAILVATDLVARGMDFPGVTTVFQIGIPLDKQSYVHRLGRTGRANAEGRGIFLICEAESFFPNSALNQTRFIPHEASMASGEEVHHIAERMDEKEKIRIYKSWLAYYRLHLRGLGWGKEELVSEANRYAADGLGSRETPPIPQSIVQNLGLTGTKGLNVVPDKYPS</sequence>
<dbReference type="Proteomes" id="UP000078397">
    <property type="component" value="Unassembled WGS sequence"/>
</dbReference>
<organism evidence="9 10">
    <name type="scientific">Pochonia chlamydosporia 170</name>
    <dbReference type="NCBI Taxonomy" id="1380566"/>
    <lineage>
        <taxon>Eukaryota</taxon>
        <taxon>Fungi</taxon>
        <taxon>Dikarya</taxon>
        <taxon>Ascomycota</taxon>
        <taxon>Pezizomycotina</taxon>
        <taxon>Sordariomycetes</taxon>
        <taxon>Hypocreomycetidae</taxon>
        <taxon>Hypocreales</taxon>
        <taxon>Clavicipitaceae</taxon>
        <taxon>Pochonia</taxon>
    </lineage>
</organism>
<dbReference type="EC" id="3.6.4.13" evidence="5"/>
<dbReference type="GO" id="GO:0003723">
    <property type="term" value="F:RNA binding"/>
    <property type="evidence" value="ECO:0007669"/>
    <property type="project" value="UniProtKB-UniRule"/>
</dbReference>
<name>A0A179FUB9_METCM</name>
<dbReference type="OrthoDB" id="193716at2759"/>
<evidence type="ECO:0000256" key="6">
    <source>
        <dbReference type="SAM" id="MobiDB-lite"/>
    </source>
</evidence>
<evidence type="ECO:0000256" key="1">
    <source>
        <dbReference type="ARBA" id="ARBA00022741"/>
    </source>
</evidence>
<evidence type="ECO:0000259" key="7">
    <source>
        <dbReference type="PROSITE" id="PS51192"/>
    </source>
</evidence>
<dbReference type="PROSITE" id="PS51192">
    <property type="entry name" value="HELICASE_ATP_BIND_1"/>
    <property type="match status" value="1"/>
</dbReference>
<reference evidence="9 10" key="1">
    <citation type="journal article" date="2016" name="PLoS Pathog.">
        <title>Biosynthesis of antibiotic leucinostatins in bio-control fungus Purpureocillium lilacinum and their inhibition on phytophthora revealed by genome mining.</title>
        <authorList>
            <person name="Wang G."/>
            <person name="Liu Z."/>
            <person name="Lin R."/>
            <person name="Li E."/>
            <person name="Mao Z."/>
            <person name="Ling J."/>
            <person name="Yang Y."/>
            <person name="Yin W.B."/>
            <person name="Xie B."/>
        </authorList>
    </citation>
    <scope>NUCLEOTIDE SEQUENCE [LARGE SCALE GENOMIC DNA]</scope>
    <source>
        <strain evidence="9">170</strain>
    </source>
</reference>
<dbReference type="GeneID" id="28854317"/>
<dbReference type="AlphaFoldDB" id="A0A179FUB9"/>
<comment type="caution">
    <text evidence="9">The sequence shown here is derived from an EMBL/GenBank/DDBJ whole genome shotgun (WGS) entry which is preliminary data.</text>
</comment>
<feature type="domain" description="Helicase ATP-binding" evidence="7">
    <location>
        <begin position="64"/>
        <end position="245"/>
    </location>
</feature>
<protein>
    <recommendedName>
        <fullName evidence="5">ATP-dependent RNA helicase</fullName>
        <ecNumber evidence="5">3.6.4.13</ecNumber>
    </recommendedName>
</protein>
<dbReference type="InterPro" id="IPR014001">
    <property type="entry name" value="Helicase_ATP-bd"/>
</dbReference>
<dbReference type="EMBL" id="LSBJ02000003">
    <property type="protein sequence ID" value="OAQ69256.1"/>
    <property type="molecule type" value="Genomic_DNA"/>
</dbReference>